<sequence>MAKYIYQYENWPHFTWNEKKIQVIFG</sequence>
<evidence type="ECO:0000313" key="3">
    <source>
        <dbReference type="Proteomes" id="UP000318833"/>
    </source>
</evidence>
<dbReference type="InterPro" id="IPR025230">
    <property type="entry name" value="DUF4172"/>
</dbReference>
<dbReference type="RefSeq" id="WP_143919200.1">
    <property type="nucleotide sequence ID" value="NZ_VLNR01000144.1"/>
</dbReference>
<proteinExistence type="predicted"/>
<protein>
    <submittedName>
        <fullName evidence="2">DUF4172 domain-containing protein</fullName>
    </submittedName>
</protein>
<dbReference type="Proteomes" id="UP000318833">
    <property type="component" value="Unassembled WGS sequence"/>
</dbReference>
<accession>A0A554VA70</accession>
<keyword evidence="3" id="KW-1185">Reference proteome</keyword>
<evidence type="ECO:0000259" key="1">
    <source>
        <dbReference type="Pfam" id="PF13776"/>
    </source>
</evidence>
<organism evidence="2 3">
    <name type="scientific">Aquimarina algiphila</name>
    <dbReference type="NCBI Taxonomy" id="2047982"/>
    <lineage>
        <taxon>Bacteria</taxon>
        <taxon>Pseudomonadati</taxon>
        <taxon>Bacteroidota</taxon>
        <taxon>Flavobacteriia</taxon>
        <taxon>Flavobacteriales</taxon>
        <taxon>Flavobacteriaceae</taxon>
        <taxon>Aquimarina</taxon>
    </lineage>
</organism>
<dbReference type="Pfam" id="PF13776">
    <property type="entry name" value="DUF4172"/>
    <property type="match status" value="1"/>
</dbReference>
<comment type="caution">
    <text evidence="2">The sequence shown here is derived from an EMBL/GenBank/DDBJ whole genome shotgun (WGS) entry which is preliminary data.</text>
</comment>
<dbReference type="AlphaFoldDB" id="A0A554VA70"/>
<feature type="domain" description="DUF4172" evidence="1">
    <location>
        <begin position="4"/>
        <end position="24"/>
    </location>
</feature>
<dbReference type="EMBL" id="VLNR01000144">
    <property type="protein sequence ID" value="TSE02768.1"/>
    <property type="molecule type" value="Genomic_DNA"/>
</dbReference>
<name>A0A554VA70_9FLAO</name>
<gene>
    <name evidence="2" type="ORF">FOF46_30505</name>
</gene>
<reference evidence="2 3" key="1">
    <citation type="submission" date="2019-07" db="EMBL/GenBank/DDBJ databases">
        <title>The draft genome sequence of Aquimarina algiphila M91.</title>
        <authorList>
            <person name="Meng X."/>
        </authorList>
    </citation>
    <scope>NUCLEOTIDE SEQUENCE [LARGE SCALE GENOMIC DNA]</scope>
    <source>
        <strain evidence="2 3">M91</strain>
    </source>
</reference>
<evidence type="ECO:0000313" key="2">
    <source>
        <dbReference type="EMBL" id="TSE02768.1"/>
    </source>
</evidence>
<feature type="non-terminal residue" evidence="2">
    <location>
        <position position="26"/>
    </location>
</feature>